<dbReference type="Pfam" id="PF21156">
    <property type="entry name" value="ISOA1-3_C"/>
    <property type="match status" value="1"/>
</dbReference>
<dbReference type="InterPro" id="IPR017853">
    <property type="entry name" value="GH"/>
</dbReference>
<keyword evidence="4" id="KW-0326">Glycosidase</keyword>
<dbReference type="InterPro" id="IPR004193">
    <property type="entry name" value="Glyco_hydro_13_N"/>
</dbReference>
<reference evidence="7" key="1">
    <citation type="submission" date="2019-03" db="EMBL/GenBank/DDBJ databases">
        <title>Afifella sp. nov., isolated from activated sludge.</title>
        <authorList>
            <person name="Li Q."/>
            <person name="Liu Y."/>
        </authorList>
    </citation>
    <scope>NUCLEOTIDE SEQUENCE</scope>
    <source>
        <strain evidence="7">L72</strain>
    </source>
</reference>
<dbReference type="PANTHER" id="PTHR43002">
    <property type="entry name" value="GLYCOGEN DEBRANCHING ENZYME"/>
    <property type="match status" value="1"/>
</dbReference>
<dbReference type="SUPFAM" id="SSF51445">
    <property type="entry name" value="(Trans)glycosidases"/>
    <property type="match status" value="1"/>
</dbReference>
<dbReference type="Proteomes" id="UP000773614">
    <property type="component" value="Unassembled WGS sequence"/>
</dbReference>
<dbReference type="InterPro" id="IPR011837">
    <property type="entry name" value="Glycogen_debranch_GlgX"/>
</dbReference>
<evidence type="ECO:0000259" key="6">
    <source>
        <dbReference type="SMART" id="SM00642"/>
    </source>
</evidence>
<feature type="compositionally biased region" description="Basic and acidic residues" evidence="5">
    <location>
        <begin position="515"/>
        <end position="525"/>
    </location>
</feature>
<comment type="caution">
    <text evidence="7">The sequence shown here is derived from an EMBL/GenBank/DDBJ whole genome shotgun (WGS) entry which is preliminary data.</text>
</comment>
<dbReference type="GO" id="GO:0004135">
    <property type="term" value="F:amylo-alpha-1,6-glucosidase activity"/>
    <property type="evidence" value="ECO:0007669"/>
    <property type="project" value="InterPro"/>
</dbReference>
<dbReference type="InterPro" id="IPR014756">
    <property type="entry name" value="Ig_E-set"/>
</dbReference>
<dbReference type="GO" id="GO:0019156">
    <property type="term" value="F:isoamylase activity"/>
    <property type="evidence" value="ECO:0007669"/>
    <property type="project" value="UniProtKB-ARBA"/>
</dbReference>
<dbReference type="Gene3D" id="2.60.40.10">
    <property type="entry name" value="Immunoglobulins"/>
    <property type="match status" value="1"/>
</dbReference>
<dbReference type="AlphaFoldDB" id="A0A964T274"/>
<gene>
    <name evidence="7" type="primary">glgX</name>
    <name evidence="7" type="ORF">E4O86_00845</name>
</gene>
<dbReference type="CDD" id="cd11326">
    <property type="entry name" value="AmyAc_Glg_debranch"/>
    <property type="match status" value="1"/>
</dbReference>
<dbReference type="EMBL" id="SPKJ01000002">
    <property type="protein sequence ID" value="MYZ46272.1"/>
    <property type="molecule type" value="Genomic_DNA"/>
</dbReference>
<keyword evidence="8" id="KW-1185">Reference proteome</keyword>
<feature type="region of interest" description="Disordered" evidence="5">
    <location>
        <begin position="721"/>
        <end position="746"/>
    </location>
</feature>
<dbReference type="Pfam" id="PF00128">
    <property type="entry name" value="Alpha-amylase"/>
    <property type="match status" value="1"/>
</dbReference>
<dbReference type="RefSeq" id="WP_161138625.1">
    <property type="nucleotide sequence ID" value="NZ_SPKJ01000002.1"/>
</dbReference>
<feature type="region of interest" description="Disordered" evidence="5">
    <location>
        <begin position="1"/>
        <end position="37"/>
    </location>
</feature>
<evidence type="ECO:0000313" key="8">
    <source>
        <dbReference type="Proteomes" id="UP000773614"/>
    </source>
</evidence>
<dbReference type="OrthoDB" id="3236218at2"/>
<comment type="similarity">
    <text evidence="1">Belongs to the glycosyl hydrolase 13 family.</text>
</comment>
<evidence type="ECO:0000256" key="2">
    <source>
        <dbReference type="ARBA" id="ARBA00022801"/>
    </source>
</evidence>
<dbReference type="SUPFAM" id="SSF81296">
    <property type="entry name" value="E set domains"/>
    <property type="match status" value="1"/>
</dbReference>
<evidence type="ECO:0000256" key="3">
    <source>
        <dbReference type="ARBA" id="ARBA00022946"/>
    </source>
</evidence>
<dbReference type="SMART" id="SM00642">
    <property type="entry name" value="Aamy"/>
    <property type="match status" value="1"/>
</dbReference>
<feature type="domain" description="Glycosyl hydrolase family 13 catalytic" evidence="6">
    <location>
        <begin position="207"/>
        <end position="611"/>
    </location>
</feature>
<evidence type="ECO:0000256" key="5">
    <source>
        <dbReference type="SAM" id="MobiDB-lite"/>
    </source>
</evidence>
<dbReference type="InterPro" id="IPR044505">
    <property type="entry name" value="GlgX_Isoamylase_N_E_set"/>
</dbReference>
<dbReference type="InterPro" id="IPR013783">
    <property type="entry name" value="Ig-like_fold"/>
</dbReference>
<dbReference type="InterPro" id="IPR013780">
    <property type="entry name" value="Glyco_hydro_b"/>
</dbReference>
<feature type="compositionally biased region" description="Basic and acidic residues" evidence="5">
    <location>
        <begin position="735"/>
        <end position="746"/>
    </location>
</feature>
<proteinExistence type="inferred from homology"/>
<evidence type="ECO:0000313" key="7">
    <source>
        <dbReference type="EMBL" id="MYZ46272.1"/>
    </source>
</evidence>
<evidence type="ECO:0000256" key="1">
    <source>
        <dbReference type="ARBA" id="ARBA00008061"/>
    </source>
</evidence>
<keyword evidence="3" id="KW-0809">Transit peptide</keyword>
<protein>
    <submittedName>
        <fullName evidence="7">Glycogen debranching protein GlgX</fullName>
    </submittedName>
</protein>
<dbReference type="Gene3D" id="3.20.20.80">
    <property type="entry name" value="Glycosidases"/>
    <property type="match status" value="1"/>
</dbReference>
<name>A0A964T274_9HYPH</name>
<evidence type="ECO:0000256" key="4">
    <source>
        <dbReference type="ARBA" id="ARBA00023295"/>
    </source>
</evidence>
<dbReference type="InterPro" id="IPR048650">
    <property type="entry name" value="ISOA1-3-like_C"/>
</dbReference>
<dbReference type="NCBIfam" id="TIGR02100">
    <property type="entry name" value="glgX_debranch"/>
    <property type="match status" value="1"/>
</dbReference>
<feature type="region of interest" description="Disordered" evidence="5">
    <location>
        <begin position="512"/>
        <end position="537"/>
    </location>
</feature>
<dbReference type="Pfam" id="PF02922">
    <property type="entry name" value="CBM_48"/>
    <property type="match status" value="1"/>
</dbReference>
<dbReference type="SUPFAM" id="SSF51011">
    <property type="entry name" value="Glycosyl hydrolase domain"/>
    <property type="match status" value="1"/>
</dbReference>
<sequence length="746" mass="81490">MAKRGSALVPERPRADAAGQSVKSVCSGKPANEAATPTTGRLHAVQIGDGEPLPLGLHECWNGVNLAVFSRHATRMTLLLFDDAAQVEPTARINFDPRRHRTGDIWHTRLSGDLRGKFYALQADGPRVPAAGHVFDPNRVLLDPYAGAVAGLPGNGASSLVSAPTPSPAPGIRCMIADERFDWEDANPPRRPWSETVIYETHVRGLTIHPSSGVRHPGQYLGVIEKIPYFQALGVTTLELMPVQAFVPDAIDRRNPLTGEVLRDYWGYNPVALFAPMPDYAGDVAPGGELAAFKTMVRELHRAGIEVILDVVFNHTGEGGRTGPTYSFRGLDNAIYYILTPDGEYADYTGCGNTLNCNHPVVRGMIVDCLRHWVVQYHVDGFRFDLASVLGRDSRGDLLPNPPLLEQIAEDPILRDVKLIAEAWDAGGAFQVGHFPGRRWAEWNCHYRDDVRRFWRGDPGMTGAFATRLAGSSDLYRGGGESPLNSVNFVTSHDGFTLNDLVSYARKHNAANGEGGRDGLDENHSDNNGADGPTDDPRVEAMRLRQIKNLLATLLLSRGVPMLLGGDEFRRTQSGNNNAYCQDNAISWYDWSLVERNAELVRFVQRLIAFRNAHPVLRAESFYTDADVAWLGAKGGTPDWHGPDNRLACLVRGSHATLCLLFNAAHGPCRFVLPTPRAEPWCVAIDTSKTAPDDAPDFGDEPSLGAVHEIGLETGTTMVLVSRRTGDPPGPSWDNRAEDGKAGEMS</sequence>
<dbReference type="InterPro" id="IPR006047">
    <property type="entry name" value="GH13_cat_dom"/>
</dbReference>
<dbReference type="Gene3D" id="2.60.40.1180">
    <property type="entry name" value="Golgi alpha-mannosidase II"/>
    <property type="match status" value="1"/>
</dbReference>
<dbReference type="CDD" id="cd02856">
    <property type="entry name" value="E_set_GDE_Isoamylase_N"/>
    <property type="match status" value="1"/>
</dbReference>
<accession>A0A964T274</accession>
<keyword evidence="2" id="KW-0378">Hydrolase</keyword>
<dbReference type="GO" id="GO:0005980">
    <property type="term" value="P:glycogen catabolic process"/>
    <property type="evidence" value="ECO:0007669"/>
    <property type="project" value="InterPro"/>
</dbReference>
<organism evidence="7 8">
    <name type="scientific">Propylenella binzhouense</name>
    <dbReference type="NCBI Taxonomy" id="2555902"/>
    <lineage>
        <taxon>Bacteria</taxon>
        <taxon>Pseudomonadati</taxon>
        <taxon>Pseudomonadota</taxon>
        <taxon>Alphaproteobacteria</taxon>
        <taxon>Hyphomicrobiales</taxon>
        <taxon>Propylenellaceae</taxon>
        <taxon>Propylenella</taxon>
    </lineage>
</organism>